<dbReference type="Proteomes" id="UP001177003">
    <property type="component" value="Chromosome 0"/>
</dbReference>
<keyword evidence="1" id="KW-0547">Nucleotide-binding</keyword>
<evidence type="ECO:0000313" key="3">
    <source>
        <dbReference type="EMBL" id="CAI9264550.1"/>
    </source>
</evidence>
<dbReference type="PANTHER" id="PTHR48103">
    <property type="entry name" value="MIDASIN-RELATED"/>
    <property type="match status" value="1"/>
</dbReference>
<reference evidence="3" key="1">
    <citation type="submission" date="2023-04" db="EMBL/GenBank/DDBJ databases">
        <authorList>
            <person name="Vijverberg K."/>
            <person name="Xiong W."/>
            <person name="Schranz E."/>
        </authorList>
    </citation>
    <scope>NUCLEOTIDE SEQUENCE</scope>
</reference>
<dbReference type="PANTHER" id="PTHR48103:SF2">
    <property type="entry name" value="MIDASIN"/>
    <property type="match status" value="1"/>
</dbReference>
<gene>
    <name evidence="3" type="ORF">LSALG_LOCUS5192</name>
</gene>
<name>A0AA35VEA2_LACSI</name>
<keyword evidence="2" id="KW-0067">ATP-binding</keyword>
<dbReference type="GO" id="GO:0005524">
    <property type="term" value="F:ATP binding"/>
    <property type="evidence" value="ECO:0007669"/>
    <property type="project" value="UniProtKB-KW"/>
</dbReference>
<accession>A0AA35VEA2</accession>
<dbReference type="EMBL" id="OX465086">
    <property type="protein sequence ID" value="CAI9264550.1"/>
    <property type="molecule type" value="Genomic_DNA"/>
</dbReference>
<organism evidence="3 4">
    <name type="scientific">Lactuca saligna</name>
    <name type="common">Willowleaf lettuce</name>
    <dbReference type="NCBI Taxonomy" id="75948"/>
    <lineage>
        <taxon>Eukaryota</taxon>
        <taxon>Viridiplantae</taxon>
        <taxon>Streptophyta</taxon>
        <taxon>Embryophyta</taxon>
        <taxon>Tracheophyta</taxon>
        <taxon>Spermatophyta</taxon>
        <taxon>Magnoliopsida</taxon>
        <taxon>eudicotyledons</taxon>
        <taxon>Gunneridae</taxon>
        <taxon>Pentapetalae</taxon>
        <taxon>asterids</taxon>
        <taxon>campanulids</taxon>
        <taxon>Asterales</taxon>
        <taxon>Asteraceae</taxon>
        <taxon>Cichorioideae</taxon>
        <taxon>Cichorieae</taxon>
        <taxon>Lactucinae</taxon>
        <taxon>Lactuca</taxon>
    </lineage>
</organism>
<evidence type="ECO:0000256" key="2">
    <source>
        <dbReference type="ARBA" id="ARBA00022840"/>
    </source>
</evidence>
<keyword evidence="4" id="KW-1185">Reference proteome</keyword>
<protein>
    <submittedName>
        <fullName evidence="3">Uncharacterized protein</fullName>
    </submittedName>
</protein>
<dbReference type="GO" id="GO:0000027">
    <property type="term" value="P:ribosomal large subunit assembly"/>
    <property type="evidence" value="ECO:0007669"/>
    <property type="project" value="TreeGrafter"/>
</dbReference>
<proteinExistence type="predicted"/>
<evidence type="ECO:0000313" key="4">
    <source>
        <dbReference type="Proteomes" id="UP001177003"/>
    </source>
</evidence>
<sequence length="128" mass="14040">MHSPNLSQQSEVADLLGGFKPMNAQFLCLLLYQEFESLSRSTFSLKDNEYFLAILRKSINDKNWIVLFSGLQKGVRTVVKIGTQKPAHGQINASDGMVFSFVEGVFITAFKNGVTLGAMEIASSCSLA</sequence>
<dbReference type="AlphaFoldDB" id="A0AA35VEA2"/>
<dbReference type="GO" id="GO:0000055">
    <property type="term" value="P:ribosomal large subunit export from nucleus"/>
    <property type="evidence" value="ECO:0007669"/>
    <property type="project" value="TreeGrafter"/>
</dbReference>
<evidence type="ECO:0000256" key="1">
    <source>
        <dbReference type="ARBA" id="ARBA00022741"/>
    </source>
</evidence>
<dbReference type="GO" id="GO:0005634">
    <property type="term" value="C:nucleus"/>
    <property type="evidence" value="ECO:0007669"/>
    <property type="project" value="TreeGrafter"/>
</dbReference>
<dbReference type="GO" id="GO:0030687">
    <property type="term" value="C:preribosome, large subunit precursor"/>
    <property type="evidence" value="ECO:0007669"/>
    <property type="project" value="TreeGrafter"/>
</dbReference>